<gene>
    <name evidence="7" type="ORF">PGQ11_005965</name>
</gene>
<feature type="domain" description="Cytochrome b5 heme-binding" evidence="6">
    <location>
        <begin position="1078"/>
        <end position="1162"/>
    </location>
</feature>
<evidence type="ECO:0000259" key="6">
    <source>
        <dbReference type="PROSITE" id="PS50255"/>
    </source>
</evidence>
<feature type="compositionally biased region" description="Low complexity" evidence="5">
    <location>
        <begin position="859"/>
        <end position="877"/>
    </location>
</feature>
<feature type="compositionally biased region" description="Basic and acidic residues" evidence="5">
    <location>
        <begin position="1369"/>
        <end position="1378"/>
    </location>
</feature>
<evidence type="ECO:0000256" key="4">
    <source>
        <dbReference type="ARBA" id="ARBA00038168"/>
    </source>
</evidence>
<feature type="region of interest" description="Disordered" evidence="5">
    <location>
        <begin position="1"/>
        <end position="28"/>
    </location>
</feature>
<keyword evidence="2" id="KW-0479">Metal-binding</keyword>
<comment type="caution">
    <text evidence="7">The sequence shown here is derived from an EMBL/GenBank/DDBJ whole genome shotgun (WGS) entry which is preliminary data.</text>
</comment>
<dbReference type="PROSITE" id="PS50255">
    <property type="entry name" value="CYTOCHROME_B5_2"/>
    <property type="match status" value="1"/>
</dbReference>
<dbReference type="PROSITE" id="PS00191">
    <property type="entry name" value="CYTOCHROME_B5_1"/>
    <property type="match status" value="1"/>
</dbReference>
<keyword evidence="8" id="KW-1185">Reference proteome</keyword>
<feature type="region of interest" description="Disordered" evidence="5">
    <location>
        <begin position="839"/>
        <end position="903"/>
    </location>
</feature>
<dbReference type="InterPro" id="IPR001199">
    <property type="entry name" value="Cyt_B5-like_heme/steroid-bd"/>
</dbReference>
<dbReference type="Pfam" id="PF00173">
    <property type="entry name" value="Cyt-b5"/>
    <property type="match status" value="1"/>
</dbReference>
<evidence type="ECO:0000256" key="2">
    <source>
        <dbReference type="ARBA" id="ARBA00022723"/>
    </source>
</evidence>
<dbReference type="InterPro" id="IPR018506">
    <property type="entry name" value="Cyt_B5_heme-BS"/>
</dbReference>
<dbReference type="SMART" id="SM01117">
    <property type="entry name" value="Cyt-b5"/>
    <property type="match status" value="3"/>
</dbReference>
<dbReference type="EMBL" id="JAPCWZ010000004">
    <property type="protein sequence ID" value="KAK8867387.1"/>
    <property type="molecule type" value="Genomic_DNA"/>
</dbReference>
<name>A0ABR2IRY8_9PEZI</name>
<proteinExistence type="inferred from homology"/>
<accession>A0ABR2IRY8</accession>
<keyword evidence="3" id="KW-0408">Iron</keyword>
<evidence type="ECO:0000256" key="3">
    <source>
        <dbReference type="ARBA" id="ARBA00023004"/>
    </source>
</evidence>
<dbReference type="PANTHER" id="PTHR19359">
    <property type="entry name" value="CYTOCHROME B5"/>
    <property type="match status" value="1"/>
</dbReference>
<organism evidence="7 8">
    <name type="scientific">Apiospora arundinis</name>
    <dbReference type="NCBI Taxonomy" id="335852"/>
    <lineage>
        <taxon>Eukaryota</taxon>
        <taxon>Fungi</taxon>
        <taxon>Dikarya</taxon>
        <taxon>Ascomycota</taxon>
        <taxon>Pezizomycotina</taxon>
        <taxon>Sordariomycetes</taxon>
        <taxon>Xylariomycetidae</taxon>
        <taxon>Amphisphaeriales</taxon>
        <taxon>Apiosporaceae</taxon>
        <taxon>Apiospora</taxon>
    </lineage>
</organism>
<protein>
    <submittedName>
        <fullName evidence="7">Cytochrome b5</fullName>
    </submittedName>
</protein>
<evidence type="ECO:0000256" key="5">
    <source>
        <dbReference type="SAM" id="MobiDB-lite"/>
    </source>
</evidence>
<evidence type="ECO:0000313" key="8">
    <source>
        <dbReference type="Proteomes" id="UP001390339"/>
    </source>
</evidence>
<dbReference type="InterPro" id="IPR050668">
    <property type="entry name" value="Cytochrome_b5"/>
</dbReference>
<keyword evidence="1" id="KW-0349">Heme</keyword>
<dbReference type="SUPFAM" id="SSF55856">
    <property type="entry name" value="Cytochrome b5-like heme/steroid binding domain"/>
    <property type="match status" value="3"/>
</dbReference>
<comment type="similarity">
    <text evidence="4">Belongs to the cytochrome b5 family.</text>
</comment>
<reference evidence="7 8" key="1">
    <citation type="journal article" date="2024" name="IMA Fungus">
        <title>Apiospora arundinis, a panoply of carbohydrate-active enzymes and secondary metabolites.</title>
        <authorList>
            <person name="Sorensen T."/>
            <person name="Petersen C."/>
            <person name="Muurmann A.T."/>
            <person name="Christiansen J.V."/>
            <person name="Brundto M.L."/>
            <person name="Overgaard C.K."/>
            <person name="Boysen A.T."/>
            <person name="Wollenberg R.D."/>
            <person name="Larsen T.O."/>
            <person name="Sorensen J.L."/>
            <person name="Nielsen K.L."/>
            <person name="Sondergaard T.E."/>
        </authorList>
    </citation>
    <scope>NUCLEOTIDE SEQUENCE [LARGE SCALE GENOMIC DNA]</scope>
    <source>
        <strain evidence="7 8">AAU 773</strain>
    </source>
</reference>
<feature type="region of interest" description="Disordered" evidence="5">
    <location>
        <begin position="1367"/>
        <end position="1408"/>
    </location>
</feature>
<dbReference type="InterPro" id="IPR036400">
    <property type="entry name" value="Cyt_B5-like_heme/steroid_sf"/>
</dbReference>
<dbReference type="Proteomes" id="UP001390339">
    <property type="component" value="Unassembled WGS sequence"/>
</dbReference>
<dbReference type="Gene3D" id="3.10.120.10">
    <property type="entry name" value="Cytochrome b5-like heme/steroid binding domain"/>
    <property type="match status" value="1"/>
</dbReference>
<sequence>MADQPQPRVTRPDNSLPESPWAQHFKPSHDPTFRRYGDGVHHSGLAPIFPSIPWEQLGRYPVEPLPLPAMPQLDALFYSERYQRTLRSGVMSWRVPALTGPLQSMSAPIDFSSDPDVIQVDEWSWLSFLKKDRWFDLRSDAFAGISNPEMHMLNHDTNWWTVDNPAMWKYIRIALELANRVFNSIIEARHPWLDTLLFSDVQYWSDVNQELANWCAQNGAQSPPIMFERPIEQRATSAQMRQRLEDVLRFNVLTFTDETSYNWNEPCLGYSALVFGQDVIDLINKLAEGDLDALIPTMRSTRNPKILPRFVKKPSGNVQTKLASQDGIASKIAGSAPDPSQYVSLEELVGQAAWESQATNPDGSVMNANEFAASLSGDISADEFIMNPVDCSMSCFHVAPLRCLLNTKSRPHEKWNAIMAMSAVIMHELAHNLIMGRRRLDGDKWNHIIGEPIIYPLLGREVGNAFETTFFGGVVEADMVTEDSVGYSNGANTHISLAEWPGFWLESGSIPDSWLPPGTTDITRHSLPAAYPLSMISEKYWRAVVPHWGLGAIKAPKVLTAIGSSTYLHYAPRWHSARLTNTMNVAPEVRPKYESFRQAWNKLTAWNNSVRPWWEEQYLKWSLSPWSQIGARKWILEFREAHARRDLMQCTKLVWNMINYMGKDKYEAGFDPAVGPSMNLWYCIASLMMASIPVLQGEMGYKGPPMNVLAHPSISATLRWTEPLTVHPITLESFRMKQEHSPGPWKHPKEGLSAFWDRFCPMGMCYDIPHVWLEACYNTFQKLWVHHQTTKSNQHWAEFDFDIPPYDDNWAFISEHSINVNYYNMPVYQWVRSSAPTGNERDFYQPSPPMTPVSRRTNQQQQQQDQSAQQKQRTPPWRQRPRPRQPDHRSRSRSRGKRDLYPVHFSTGEVGNNMDDDDFWVIECDGNGGYDIFSISGLCLQMGYPTADMIRRELITLNTLGPKLREDGHPGADQIRGELTKSCPNIGKLLLPRTAEQISEYDGEGGMPLWIILGTTVYDITRFSFGTQREQAQLTQNPGSRPTSLPDDPDAYDDLLKRLQPFRCALFEGQKAPKKMTLPLFTPNMLKWHDNPTAGMYIAIDGIVYNVSTYVDLHPGGRDLMGQALGQEVSNFHQYHAPDTMADYGELAVGRLVPDVELGELGPHQLVIHDWVFDLTKLSSGAEDEWARRVLAPLAGTDASDAIRGLGTDAAASALVHVFDRLKEAIVGRVAPALGEIPVGEVGKHDDPRSFHGAWVMIDGYVFDVTTLMLHGKAIHGKELPHLWAGKEVQDAALRTWLWDEFQYRIIGRTVAGEASPEPTVEELVRRHTGVDRAEVKAEEERLSTIWGFDKNDPTCGGLVQFCHGARGGRHEHEHSRAAAEPGNRGVKRAAGSGDGDDTRGPAMKKRV</sequence>
<evidence type="ECO:0000313" key="7">
    <source>
        <dbReference type="EMBL" id="KAK8867387.1"/>
    </source>
</evidence>
<evidence type="ECO:0000256" key="1">
    <source>
        <dbReference type="ARBA" id="ARBA00022617"/>
    </source>
</evidence>